<sequence>MKLEFPPAFFGYQPLSQAPHSLPPNKVPLYLLEAGQVEAVRYFYSHGADYGFNVWLKKYGSAGQDNDTKNRIILDQVDFTDRCSSYVLMVESRSDAAPHTEAQIDQLKQYYRMCRRNKYLYVLASTGISWVLAALLARSGLLDSALAVSLMILVWLSSVLVIIGTTDRIDLFTDHDSCDYGHDLAWSVISFFVPMEINNAHILRYYSEMSRYALDQYIVEWGEQ</sequence>
<keyword evidence="1" id="KW-0812">Transmembrane</keyword>
<keyword evidence="1" id="KW-0472">Membrane</keyword>
<dbReference type="STRING" id="1907941.BKE30_15210"/>
<dbReference type="AlphaFoldDB" id="A0A1S8CQL4"/>
<evidence type="ECO:0000313" key="3">
    <source>
        <dbReference type="Proteomes" id="UP000192132"/>
    </source>
</evidence>
<gene>
    <name evidence="2" type="ORF">BKE30_15210</name>
</gene>
<name>A0A1S8CQL4_9GAMM</name>
<evidence type="ECO:0000256" key="1">
    <source>
        <dbReference type="SAM" id="Phobius"/>
    </source>
</evidence>
<protein>
    <submittedName>
        <fullName evidence="2">Uncharacterized protein</fullName>
    </submittedName>
</protein>
<reference evidence="2 3" key="1">
    <citation type="submission" date="2016-10" db="EMBL/GenBank/DDBJ databases">
        <title>Draft Genome sequence of Alkanindiges sp. strain H1.</title>
        <authorList>
            <person name="Subhash Y."/>
            <person name="Lee S."/>
        </authorList>
    </citation>
    <scope>NUCLEOTIDE SEQUENCE [LARGE SCALE GENOMIC DNA]</scope>
    <source>
        <strain evidence="2 3">H1</strain>
    </source>
</reference>
<proteinExistence type="predicted"/>
<comment type="caution">
    <text evidence="2">The sequence shown here is derived from an EMBL/GenBank/DDBJ whole genome shotgun (WGS) entry which is preliminary data.</text>
</comment>
<keyword evidence="3" id="KW-1185">Reference proteome</keyword>
<organism evidence="2 3">
    <name type="scientific">Alkanindiges hydrocarboniclasticus</name>
    <dbReference type="NCBI Taxonomy" id="1907941"/>
    <lineage>
        <taxon>Bacteria</taxon>
        <taxon>Pseudomonadati</taxon>
        <taxon>Pseudomonadota</taxon>
        <taxon>Gammaproteobacteria</taxon>
        <taxon>Moraxellales</taxon>
        <taxon>Moraxellaceae</taxon>
        <taxon>Alkanindiges</taxon>
    </lineage>
</organism>
<dbReference type="EMBL" id="MLCN01000070">
    <property type="protein sequence ID" value="ONG37124.1"/>
    <property type="molecule type" value="Genomic_DNA"/>
</dbReference>
<dbReference type="RefSeq" id="WP_076879429.1">
    <property type="nucleotide sequence ID" value="NZ_MLCN01000070.1"/>
</dbReference>
<accession>A0A1S8CQL4</accession>
<keyword evidence="1" id="KW-1133">Transmembrane helix</keyword>
<feature type="transmembrane region" description="Helical" evidence="1">
    <location>
        <begin position="119"/>
        <end position="138"/>
    </location>
</feature>
<evidence type="ECO:0000313" key="2">
    <source>
        <dbReference type="EMBL" id="ONG37124.1"/>
    </source>
</evidence>
<feature type="transmembrane region" description="Helical" evidence="1">
    <location>
        <begin position="144"/>
        <end position="163"/>
    </location>
</feature>
<dbReference type="Proteomes" id="UP000192132">
    <property type="component" value="Unassembled WGS sequence"/>
</dbReference>